<keyword evidence="3" id="KW-1185">Reference proteome</keyword>
<dbReference type="InterPro" id="IPR005302">
    <property type="entry name" value="MoCF_Sase_C"/>
</dbReference>
<dbReference type="InterPro" id="IPR052716">
    <property type="entry name" value="MOSC_domain"/>
</dbReference>
<dbReference type="PROSITE" id="PS51340">
    <property type="entry name" value="MOSC"/>
    <property type="match status" value="1"/>
</dbReference>
<organism evidence="2 3">
    <name type="scientific">Fuscovulum blasticum DSM 2131</name>
    <dbReference type="NCBI Taxonomy" id="1188250"/>
    <lineage>
        <taxon>Bacteria</taxon>
        <taxon>Pseudomonadati</taxon>
        <taxon>Pseudomonadota</taxon>
        <taxon>Alphaproteobacteria</taxon>
        <taxon>Rhodobacterales</taxon>
        <taxon>Paracoccaceae</taxon>
        <taxon>Pseudogemmobacter</taxon>
    </lineage>
</organism>
<dbReference type="PANTHER" id="PTHR36930">
    <property type="entry name" value="METAL-SULFUR CLUSTER BIOSYNTHESIS PROTEINS YUAD-RELATED"/>
    <property type="match status" value="1"/>
</dbReference>
<dbReference type="GO" id="GO:0030170">
    <property type="term" value="F:pyridoxal phosphate binding"/>
    <property type="evidence" value="ECO:0007669"/>
    <property type="project" value="InterPro"/>
</dbReference>
<dbReference type="Proteomes" id="UP000241362">
    <property type="component" value="Unassembled WGS sequence"/>
</dbReference>
<reference evidence="2 3" key="1">
    <citation type="submission" date="2018-03" db="EMBL/GenBank/DDBJ databases">
        <title>Rhodobacter blasticus.</title>
        <authorList>
            <person name="Meyer T.E."/>
            <person name="Miller S."/>
            <person name="Lodha T."/>
            <person name="Gandham S."/>
            <person name="Chintalapati S."/>
            <person name="Chintalapati V.R."/>
        </authorList>
    </citation>
    <scope>NUCLEOTIDE SEQUENCE [LARGE SCALE GENOMIC DNA]</scope>
    <source>
        <strain evidence="2 3">DSM 2131</strain>
    </source>
</reference>
<comment type="caution">
    <text evidence="2">The sequence shown here is derived from an EMBL/GenBank/DDBJ whole genome shotgun (WGS) entry which is preliminary data.</text>
</comment>
<accession>A0A2T4J7P7</accession>
<dbReference type="EMBL" id="PZKE01000010">
    <property type="protein sequence ID" value="PTE13911.1"/>
    <property type="molecule type" value="Genomic_DNA"/>
</dbReference>
<evidence type="ECO:0000313" key="3">
    <source>
        <dbReference type="Proteomes" id="UP000241362"/>
    </source>
</evidence>
<gene>
    <name evidence="2" type="ORF">C5F44_11345</name>
</gene>
<dbReference type="InterPro" id="IPR011037">
    <property type="entry name" value="Pyrv_Knase-like_insert_dom_sf"/>
</dbReference>
<dbReference type="GO" id="GO:0003824">
    <property type="term" value="F:catalytic activity"/>
    <property type="evidence" value="ECO:0007669"/>
    <property type="project" value="InterPro"/>
</dbReference>
<dbReference type="AlphaFoldDB" id="A0A2T4J7P7"/>
<name>A0A2T4J7P7_FUSBL</name>
<protein>
    <submittedName>
        <fullName evidence="2">Sulfurase</fullName>
    </submittedName>
</protein>
<dbReference type="Pfam" id="PF03473">
    <property type="entry name" value="MOSC"/>
    <property type="match status" value="1"/>
</dbReference>
<dbReference type="PANTHER" id="PTHR36930:SF1">
    <property type="entry name" value="MOSC DOMAIN-CONTAINING PROTEIN"/>
    <property type="match status" value="1"/>
</dbReference>
<dbReference type="SUPFAM" id="SSF50800">
    <property type="entry name" value="PK beta-barrel domain-like"/>
    <property type="match status" value="1"/>
</dbReference>
<dbReference type="RefSeq" id="WP_107673655.1">
    <property type="nucleotide sequence ID" value="NZ_PZKE01000010.1"/>
</dbReference>
<dbReference type="GO" id="GO:0030151">
    <property type="term" value="F:molybdenum ion binding"/>
    <property type="evidence" value="ECO:0007669"/>
    <property type="project" value="InterPro"/>
</dbReference>
<sequence length="204" mass="21948">MPALIPTQFRGTVTWLGVQRRPVEKLEIFGEPVAEMPLTFAGFAPEVHAGLTRPSCSRVLAQHPRGTTIRNARQLCLVSAEDLAEIAARLEMERIDPAWLGASVVIAGLPDFSFLPPSSRLQGPDGVTLVVDMENRPCQEPAVTMAKATGGQGKAFKTAARGRRGVTAWVEREGTLRLGDSLVLHVPDQRVWAHLEAARAGAAG</sequence>
<evidence type="ECO:0000259" key="1">
    <source>
        <dbReference type="PROSITE" id="PS51340"/>
    </source>
</evidence>
<feature type="domain" description="MOSC" evidence="1">
    <location>
        <begin position="30"/>
        <end position="185"/>
    </location>
</feature>
<proteinExistence type="predicted"/>
<evidence type="ECO:0000313" key="2">
    <source>
        <dbReference type="EMBL" id="PTE13911.1"/>
    </source>
</evidence>
<dbReference type="Gene3D" id="2.40.33.20">
    <property type="entry name" value="PK beta-barrel domain-like"/>
    <property type="match status" value="1"/>
</dbReference>